<name>A0A2A2LV38_9BILA</name>
<reference evidence="1 2" key="1">
    <citation type="journal article" date="2017" name="Curr. Biol.">
        <title>Genome architecture and evolution of a unichromosomal asexual nematode.</title>
        <authorList>
            <person name="Fradin H."/>
            <person name="Zegar C."/>
            <person name="Gutwein M."/>
            <person name="Lucas J."/>
            <person name="Kovtun M."/>
            <person name="Corcoran D."/>
            <person name="Baugh L.R."/>
            <person name="Kiontke K."/>
            <person name="Gunsalus K."/>
            <person name="Fitch D.H."/>
            <person name="Piano F."/>
        </authorList>
    </citation>
    <scope>NUCLEOTIDE SEQUENCE [LARGE SCALE GENOMIC DNA]</scope>
    <source>
        <strain evidence="1">PF1309</strain>
    </source>
</reference>
<evidence type="ECO:0000313" key="2">
    <source>
        <dbReference type="Proteomes" id="UP000218231"/>
    </source>
</evidence>
<protein>
    <submittedName>
        <fullName evidence="1">Uncharacterized protein</fullName>
    </submittedName>
</protein>
<feature type="non-terminal residue" evidence="1">
    <location>
        <position position="214"/>
    </location>
</feature>
<comment type="caution">
    <text evidence="1">The sequence shown here is derived from an EMBL/GenBank/DDBJ whole genome shotgun (WGS) entry which is preliminary data.</text>
</comment>
<dbReference type="Proteomes" id="UP000218231">
    <property type="component" value="Unassembled WGS sequence"/>
</dbReference>
<dbReference type="EMBL" id="LIAE01006407">
    <property type="protein sequence ID" value="PAV90043.1"/>
    <property type="molecule type" value="Genomic_DNA"/>
</dbReference>
<evidence type="ECO:0000313" key="1">
    <source>
        <dbReference type="EMBL" id="PAV90043.1"/>
    </source>
</evidence>
<proteinExistence type="predicted"/>
<accession>A0A2A2LV38</accession>
<gene>
    <name evidence="1" type="ORF">WR25_07663</name>
</gene>
<keyword evidence="2" id="KW-1185">Reference proteome</keyword>
<dbReference type="AlphaFoldDB" id="A0A2A2LV38"/>
<organism evidence="1 2">
    <name type="scientific">Diploscapter pachys</name>
    <dbReference type="NCBI Taxonomy" id="2018661"/>
    <lineage>
        <taxon>Eukaryota</taxon>
        <taxon>Metazoa</taxon>
        <taxon>Ecdysozoa</taxon>
        <taxon>Nematoda</taxon>
        <taxon>Chromadorea</taxon>
        <taxon>Rhabditida</taxon>
        <taxon>Rhabditina</taxon>
        <taxon>Rhabditomorpha</taxon>
        <taxon>Rhabditoidea</taxon>
        <taxon>Rhabditidae</taxon>
        <taxon>Diploscapter</taxon>
    </lineage>
</organism>
<sequence>MERNANHRQGHRAARGHLVQPLQMQVQAQAQAQGQGLAQAMQQPVQAEEEGQLWDRTLRDENSDDVMAQCDTVSEERTAQLVEKIQGTIAEMDGQFLFNNSVFYAQTQQDKGPLSEQLPLPSYVLPPVRFSSISTPSKTTLTLSTPSSERKRRFTAAEQKLDSETEVKRKKLEFGLWNDAMSFVEQMHKNGYSSVNIKQKLDQVAHVLQAEHEN</sequence>